<evidence type="ECO:0000259" key="2">
    <source>
        <dbReference type="Pfam" id="PF00892"/>
    </source>
</evidence>
<feature type="transmembrane region" description="Helical" evidence="1">
    <location>
        <begin position="261"/>
        <end position="281"/>
    </location>
</feature>
<dbReference type="Pfam" id="PF00892">
    <property type="entry name" value="EamA"/>
    <property type="match status" value="1"/>
</dbReference>
<dbReference type="InterPro" id="IPR000620">
    <property type="entry name" value="EamA_dom"/>
</dbReference>
<keyword evidence="1" id="KW-0812">Transmembrane</keyword>
<feature type="transmembrane region" description="Helical" evidence="1">
    <location>
        <begin position="125"/>
        <end position="146"/>
    </location>
</feature>
<keyword evidence="1" id="KW-1133">Transmembrane helix</keyword>
<dbReference type="AlphaFoldDB" id="A0A9D1LER6"/>
<keyword evidence="1" id="KW-0472">Membrane</keyword>
<gene>
    <name evidence="3" type="ORF">IAC56_01980</name>
</gene>
<name>A0A9D1LER6_9BURK</name>
<sequence>MFLGLLYAVLACAIWGLIYIFPLLLPQYNPVLIASARFAVYGLACLAFVPFQLKELKTLTRADWFFAMRLAFFGSLVYYWALVTSVQLSGAPIAGMLMCWIPVLVAVVSNLRNKKRGANVAWRRLFIPLSLILVGMVVANWTEFYYAVHEQSASPAQFWLGVGCGVVSLLLWTWYPIRNADWLLANKTKGPKVWATAQGLAILPFTLIAFPLVSFCLEPADVGLLGPEPFKFVLLMLVAGIVCSWLGAAFWNAMSARLPTALGGQLIVFETIFSVIYALMWRGDWPTLSMSIGMAMLLLGVLAALRVFRGVKA</sequence>
<dbReference type="InterPro" id="IPR037185">
    <property type="entry name" value="EmrE-like"/>
</dbReference>
<accession>A0A9D1LER6</accession>
<feature type="transmembrane region" description="Helical" evidence="1">
    <location>
        <begin position="31"/>
        <end position="51"/>
    </location>
</feature>
<feature type="transmembrane region" description="Helical" evidence="1">
    <location>
        <begin position="158"/>
        <end position="177"/>
    </location>
</feature>
<proteinExistence type="predicted"/>
<feature type="transmembrane region" description="Helical" evidence="1">
    <location>
        <begin position="63"/>
        <end position="81"/>
    </location>
</feature>
<dbReference type="SUPFAM" id="SSF103481">
    <property type="entry name" value="Multidrug resistance efflux transporter EmrE"/>
    <property type="match status" value="1"/>
</dbReference>
<organism evidence="3 4">
    <name type="scientific">Candidatus Aphodousia faecigallinarum</name>
    <dbReference type="NCBI Taxonomy" id="2840677"/>
    <lineage>
        <taxon>Bacteria</taxon>
        <taxon>Pseudomonadati</taxon>
        <taxon>Pseudomonadota</taxon>
        <taxon>Betaproteobacteria</taxon>
        <taxon>Burkholderiales</taxon>
        <taxon>Sutterellaceae</taxon>
        <taxon>Sutterellaceae incertae sedis</taxon>
        <taxon>Candidatus Aphodousia</taxon>
    </lineage>
</organism>
<reference evidence="3" key="1">
    <citation type="submission" date="2020-10" db="EMBL/GenBank/DDBJ databases">
        <authorList>
            <person name="Gilroy R."/>
        </authorList>
    </citation>
    <scope>NUCLEOTIDE SEQUENCE</scope>
    <source>
        <strain evidence="3">7463</strain>
    </source>
</reference>
<evidence type="ECO:0000313" key="4">
    <source>
        <dbReference type="Proteomes" id="UP000824083"/>
    </source>
</evidence>
<feature type="transmembrane region" description="Helical" evidence="1">
    <location>
        <begin position="93"/>
        <end position="113"/>
    </location>
</feature>
<evidence type="ECO:0000313" key="3">
    <source>
        <dbReference type="EMBL" id="HIU37029.1"/>
    </source>
</evidence>
<feature type="transmembrane region" description="Helical" evidence="1">
    <location>
        <begin position="193"/>
        <end position="212"/>
    </location>
</feature>
<feature type="transmembrane region" description="Helical" evidence="1">
    <location>
        <begin position="232"/>
        <end position="254"/>
    </location>
</feature>
<feature type="transmembrane region" description="Helical" evidence="1">
    <location>
        <begin position="287"/>
        <end position="308"/>
    </location>
</feature>
<comment type="caution">
    <text evidence="3">The sequence shown here is derived from an EMBL/GenBank/DDBJ whole genome shotgun (WGS) entry which is preliminary data.</text>
</comment>
<dbReference type="Proteomes" id="UP000824083">
    <property type="component" value="Unassembled WGS sequence"/>
</dbReference>
<dbReference type="GO" id="GO:0016020">
    <property type="term" value="C:membrane"/>
    <property type="evidence" value="ECO:0007669"/>
    <property type="project" value="InterPro"/>
</dbReference>
<evidence type="ECO:0000256" key="1">
    <source>
        <dbReference type="SAM" id="Phobius"/>
    </source>
</evidence>
<dbReference type="EMBL" id="DVMY01000034">
    <property type="protein sequence ID" value="HIU37029.1"/>
    <property type="molecule type" value="Genomic_DNA"/>
</dbReference>
<reference evidence="3" key="2">
    <citation type="journal article" date="2021" name="PeerJ">
        <title>Extensive microbial diversity within the chicken gut microbiome revealed by metagenomics and culture.</title>
        <authorList>
            <person name="Gilroy R."/>
            <person name="Ravi A."/>
            <person name="Getino M."/>
            <person name="Pursley I."/>
            <person name="Horton D.L."/>
            <person name="Alikhan N.F."/>
            <person name="Baker D."/>
            <person name="Gharbi K."/>
            <person name="Hall N."/>
            <person name="Watson M."/>
            <person name="Adriaenssens E.M."/>
            <person name="Foster-Nyarko E."/>
            <person name="Jarju S."/>
            <person name="Secka A."/>
            <person name="Antonio M."/>
            <person name="Oren A."/>
            <person name="Chaudhuri R.R."/>
            <person name="La Ragione R."/>
            <person name="Hildebrand F."/>
            <person name="Pallen M.J."/>
        </authorList>
    </citation>
    <scope>NUCLEOTIDE SEQUENCE</scope>
    <source>
        <strain evidence="3">7463</strain>
    </source>
</reference>
<feature type="transmembrane region" description="Helical" evidence="1">
    <location>
        <begin position="5"/>
        <end position="25"/>
    </location>
</feature>
<feature type="domain" description="EamA" evidence="2">
    <location>
        <begin position="3"/>
        <end position="116"/>
    </location>
</feature>
<protein>
    <submittedName>
        <fullName evidence="3">DMT family transporter</fullName>
    </submittedName>
</protein>